<evidence type="ECO:0000256" key="14">
    <source>
        <dbReference type="RuleBase" id="RU004175"/>
    </source>
</evidence>
<keyword evidence="8" id="KW-0028">Amino-acid biosynthesis</keyword>
<dbReference type="InterPro" id="IPR001692">
    <property type="entry name" value="Histidinol_DH_CS"/>
</dbReference>
<dbReference type="EMBL" id="RQPI01000007">
    <property type="protein sequence ID" value="RQW10810.1"/>
    <property type="molecule type" value="Genomic_DNA"/>
</dbReference>
<dbReference type="PANTHER" id="PTHR21256">
    <property type="entry name" value="HISTIDINOL DEHYDROGENASE HDH"/>
    <property type="match status" value="1"/>
</dbReference>
<dbReference type="OrthoDB" id="9805269at2"/>
<feature type="binding site" evidence="8 13">
    <location>
        <position position="254"/>
    </location>
    <ligand>
        <name>Zn(2+)</name>
        <dbReference type="ChEBI" id="CHEBI:29105"/>
    </ligand>
</feature>
<dbReference type="PRINTS" id="PR00083">
    <property type="entry name" value="HOLDHDRGNASE"/>
</dbReference>
<comment type="pathway">
    <text evidence="8">Amino-acid biosynthesis; L-histidine biosynthesis; L-histidine from 5-phospho-alpha-D-ribose 1-diphosphate: step 9/9.</text>
</comment>
<dbReference type="InterPro" id="IPR012131">
    <property type="entry name" value="Hstdl_DH"/>
</dbReference>
<feature type="binding site" evidence="8 12">
    <location>
        <position position="415"/>
    </location>
    <ligand>
        <name>substrate</name>
    </ligand>
</feature>
<comment type="catalytic activity">
    <reaction evidence="7 8">
        <text>L-histidinol + 2 NAD(+) + H2O = L-histidine + 2 NADH + 3 H(+)</text>
        <dbReference type="Rhea" id="RHEA:20641"/>
        <dbReference type="ChEBI" id="CHEBI:15377"/>
        <dbReference type="ChEBI" id="CHEBI:15378"/>
        <dbReference type="ChEBI" id="CHEBI:57540"/>
        <dbReference type="ChEBI" id="CHEBI:57595"/>
        <dbReference type="ChEBI" id="CHEBI:57699"/>
        <dbReference type="ChEBI" id="CHEBI:57945"/>
        <dbReference type="EC" id="1.1.1.23"/>
    </reaction>
</comment>
<proteinExistence type="inferred from homology"/>
<dbReference type="FunFam" id="3.40.50.1980:FF:000026">
    <property type="entry name" value="Histidinol dehydrogenase"/>
    <property type="match status" value="1"/>
</dbReference>
<feature type="binding site" evidence="8 11">
    <location>
        <position position="122"/>
    </location>
    <ligand>
        <name>NAD(+)</name>
        <dbReference type="ChEBI" id="CHEBI:57540"/>
    </ligand>
</feature>
<dbReference type="InterPro" id="IPR016161">
    <property type="entry name" value="Ald_DH/histidinol_DH"/>
</dbReference>
<dbReference type="FunFam" id="3.40.50.1980:FF:000001">
    <property type="entry name" value="Histidinol dehydrogenase"/>
    <property type="match status" value="1"/>
</dbReference>
<dbReference type="AlphaFoldDB" id="A0A3N9P5V8"/>
<dbReference type="UniPathway" id="UPA00031">
    <property type="reaction ID" value="UER00014"/>
</dbReference>
<dbReference type="Pfam" id="PF00815">
    <property type="entry name" value="Histidinol_dh"/>
    <property type="match status" value="1"/>
</dbReference>
<feature type="binding site" evidence="8 11">
    <location>
        <position position="186"/>
    </location>
    <ligand>
        <name>NAD(+)</name>
        <dbReference type="ChEBI" id="CHEBI:57540"/>
    </ligand>
</feature>
<organism evidence="15 16">
    <name type="scientific">Paenibacillus rhizophilus</name>
    <dbReference type="NCBI Taxonomy" id="1850366"/>
    <lineage>
        <taxon>Bacteria</taxon>
        <taxon>Bacillati</taxon>
        <taxon>Bacillota</taxon>
        <taxon>Bacilli</taxon>
        <taxon>Bacillales</taxon>
        <taxon>Paenibacillaceae</taxon>
        <taxon>Paenibacillus</taxon>
    </lineage>
</organism>
<evidence type="ECO:0000256" key="5">
    <source>
        <dbReference type="ARBA" id="ARBA00022833"/>
    </source>
</evidence>
<evidence type="ECO:0000256" key="11">
    <source>
        <dbReference type="PIRSR" id="PIRSR000099-2"/>
    </source>
</evidence>
<evidence type="ECO:0000256" key="13">
    <source>
        <dbReference type="PIRSR" id="PIRSR000099-4"/>
    </source>
</evidence>
<keyword evidence="16" id="KW-1185">Reference proteome</keyword>
<feature type="binding site" evidence="8 13">
    <location>
        <position position="415"/>
    </location>
    <ligand>
        <name>Zn(2+)</name>
        <dbReference type="ChEBI" id="CHEBI:29105"/>
    </ligand>
</feature>
<dbReference type="EC" id="1.1.1.23" evidence="3 8"/>
<keyword evidence="4 8" id="KW-0479">Metal-binding</keyword>
<dbReference type="PIRSF" id="PIRSF000099">
    <property type="entry name" value="Histidinol_dh"/>
    <property type="match status" value="1"/>
</dbReference>
<evidence type="ECO:0000256" key="10">
    <source>
        <dbReference type="PIRSR" id="PIRSR000099-1"/>
    </source>
</evidence>
<dbReference type="RefSeq" id="WP_124696088.1">
    <property type="nucleotide sequence ID" value="NZ_JBHUFE010000013.1"/>
</dbReference>
<evidence type="ECO:0000256" key="4">
    <source>
        <dbReference type="ARBA" id="ARBA00022723"/>
    </source>
</evidence>
<feature type="binding site" evidence="8 12">
    <location>
        <position position="356"/>
    </location>
    <ligand>
        <name>substrate</name>
    </ligand>
</feature>
<feature type="active site" description="Proton acceptor" evidence="8 10">
    <location>
        <position position="323"/>
    </location>
</feature>
<keyword evidence="5 8" id="KW-0862">Zinc</keyword>
<feature type="binding site" evidence="8 12">
    <location>
        <position position="410"/>
    </location>
    <ligand>
        <name>substrate</name>
    </ligand>
</feature>
<sequence length="435" mass="46941">MKVQSSRDFKLQRDVDYGTPEQNKAVKQIVADIKQEGDAALFRYTEKFDGARLDRDNVRVTQEELQAAYKHVEESFVAAIRAAAENIRAFHARQKRNSWMDLQPDGTILGQIIRPLQRVGVYVPGGKASYPSSVLMNVIPAQIAGVPEIVMVTPPATGGREGIDPYILVAAAEAGVNEIYRVGGAQAVAALAFGTESIEPVDKICGPGNIYVALAKREVYGAVDIDSIAGPSEIVVLADDTAEPAYVAADLLSQAEHDEMASAILVTPSQALAEAVAAEVERQLRELPREAIARASVENYGAIIVVETLEEGISVVNRLAPEHLEIVAQDPMALTGAIRNAGAIFLGPYSSEPVGDYFAGPNHIIPTNGTARFSSPVDVDDFIKKSSLIYYSKEALLRDGRTIIELARREGLEAHARAVEIRLDNEAKGGEERGE</sequence>
<name>A0A3N9P5V8_9BACL</name>
<dbReference type="SUPFAM" id="SSF53720">
    <property type="entry name" value="ALDH-like"/>
    <property type="match status" value="1"/>
</dbReference>
<dbReference type="Proteomes" id="UP000282529">
    <property type="component" value="Unassembled WGS sequence"/>
</dbReference>
<evidence type="ECO:0000256" key="8">
    <source>
        <dbReference type="HAMAP-Rule" id="MF_01024"/>
    </source>
</evidence>
<evidence type="ECO:0000256" key="1">
    <source>
        <dbReference type="ARBA" id="ARBA00003850"/>
    </source>
</evidence>
<evidence type="ECO:0000256" key="9">
    <source>
        <dbReference type="PIRNR" id="PIRNR000099"/>
    </source>
</evidence>
<feature type="binding site" evidence="8 12">
    <location>
        <position position="254"/>
    </location>
    <ligand>
        <name>substrate</name>
    </ligand>
</feature>
<evidence type="ECO:0000256" key="7">
    <source>
        <dbReference type="ARBA" id="ARBA00049489"/>
    </source>
</evidence>
<comment type="caution">
    <text evidence="15">The sequence shown here is derived from an EMBL/GenBank/DDBJ whole genome shotgun (WGS) entry which is preliminary data.</text>
</comment>
<keyword evidence="6 8" id="KW-0560">Oxidoreductase</keyword>
<keyword evidence="8" id="KW-0368">Histidine biosynthesis</keyword>
<dbReference type="Gene3D" id="3.40.50.1980">
    <property type="entry name" value="Nitrogenase molybdenum iron protein domain"/>
    <property type="match status" value="2"/>
</dbReference>
<dbReference type="InterPro" id="IPR022695">
    <property type="entry name" value="Histidinol_DH_monofunct"/>
</dbReference>
<feature type="binding site" evidence="8 12">
    <location>
        <position position="323"/>
    </location>
    <ligand>
        <name>substrate</name>
    </ligand>
</feature>
<feature type="active site" description="Proton acceptor" evidence="8 10">
    <location>
        <position position="322"/>
    </location>
</feature>
<dbReference type="GO" id="GO:0005829">
    <property type="term" value="C:cytosol"/>
    <property type="evidence" value="ECO:0007669"/>
    <property type="project" value="TreeGrafter"/>
</dbReference>
<reference evidence="15 16" key="1">
    <citation type="submission" date="2018-11" db="EMBL/GenBank/DDBJ databases">
        <title>Genome sequence of strain 7197.</title>
        <authorList>
            <person name="Gao J."/>
            <person name="Sun J."/>
        </authorList>
    </citation>
    <scope>NUCLEOTIDE SEQUENCE [LARGE SCALE GENOMIC DNA]</scope>
    <source>
        <strain evidence="15 16">7197</strain>
    </source>
</reference>
<comment type="similarity">
    <text evidence="2 8 9 14">Belongs to the histidinol dehydrogenase family.</text>
</comment>
<keyword evidence="8 11" id="KW-0520">NAD</keyword>
<evidence type="ECO:0000313" key="16">
    <source>
        <dbReference type="Proteomes" id="UP000282529"/>
    </source>
</evidence>
<evidence type="ECO:0000313" key="15">
    <source>
        <dbReference type="EMBL" id="RQW10810.1"/>
    </source>
</evidence>
<feature type="binding site" evidence="8 12">
    <location>
        <position position="257"/>
    </location>
    <ligand>
        <name>substrate</name>
    </ligand>
</feature>
<evidence type="ECO:0000256" key="6">
    <source>
        <dbReference type="ARBA" id="ARBA00023002"/>
    </source>
</evidence>
<accession>A0A3N9P5V8</accession>
<comment type="cofactor">
    <cofactor evidence="8 13">
        <name>Zn(2+)</name>
        <dbReference type="ChEBI" id="CHEBI:29105"/>
    </cofactor>
    <text evidence="8 13">Binds 1 zinc ion per subunit.</text>
</comment>
<dbReference type="GO" id="GO:0004399">
    <property type="term" value="F:histidinol dehydrogenase activity"/>
    <property type="evidence" value="ECO:0007669"/>
    <property type="project" value="UniProtKB-UniRule"/>
</dbReference>
<dbReference type="GO" id="GO:0051287">
    <property type="term" value="F:NAD binding"/>
    <property type="evidence" value="ECO:0007669"/>
    <property type="project" value="InterPro"/>
</dbReference>
<dbReference type="GO" id="GO:0008270">
    <property type="term" value="F:zinc ion binding"/>
    <property type="evidence" value="ECO:0007669"/>
    <property type="project" value="UniProtKB-UniRule"/>
</dbReference>
<dbReference type="PANTHER" id="PTHR21256:SF2">
    <property type="entry name" value="HISTIDINE BIOSYNTHESIS TRIFUNCTIONAL PROTEIN"/>
    <property type="match status" value="1"/>
</dbReference>
<dbReference type="GO" id="GO:0000105">
    <property type="term" value="P:L-histidine biosynthetic process"/>
    <property type="evidence" value="ECO:0007669"/>
    <property type="project" value="UniProtKB-UniRule"/>
</dbReference>
<gene>
    <name evidence="8 15" type="primary">hisD</name>
    <name evidence="15" type="ORF">EH198_13695</name>
</gene>
<dbReference type="NCBIfam" id="TIGR00069">
    <property type="entry name" value="hisD"/>
    <property type="match status" value="1"/>
</dbReference>
<evidence type="ECO:0000256" key="12">
    <source>
        <dbReference type="PIRSR" id="PIRSR000099-3"/>
    </source>
</evidence>
<protein>
    <recommendedName>
        <fullName evidence="3 8">Histidinol dehydrogenase</fullName>
        <shortName evidence="8">HDH</shortName>
        <ecNumber evidence="3 8">1.1.1.23</ecNumber>
    </recommendedName>
</protein>
<feature type="binding site" evidence="8 13">
    <location>
        <position position="356"/>
    </location>
    <ligand>
        <name>Zn(2+)</name>
        <dbReference type="ChEBI" id="CHEBI:29105"/>
    </ligand>
</feature>
<dbReference type="Gene3D" id="1.20.5.1300">
    <property type="match status" value="1"/>
</dbReference>
<evidence type="ECO:0000256" key="3">
    <source>
        <dbReference type="ARBA" id="ARBA00012965"/>
    </source>
</evidence>
<dbReference type="PROSITE" id="PS00611">
    <property type="entry name" value="HISOL_DEHYDROGENASE"/>
    <property type="match status" value="1"/>
</dbReference>
<feature type="binding site" evidence="8 13">
    <location>
        <position position="257"/>
    </location>
    <ligand>
        <name>Zn(2+)</name>
        <dbReference type="ChEBI" id="CHEBI:29105"/>
    </ligand>
</feature>
<comment type="function">
    <text evidence="1 8">Catalyzes the sequential NAD-dependent oxidations of L-histidinol to L-histidinaldehyde and then to L-histidine.</text>
</comment>
<dbReference type="CDD" id="cd06572">
    <property type="entry name" value="Histidinol_dh"/>
    <property type="match status" value="1"/>
</dbReference>
<evidence type="ECO:0000256" key="2">
    <source>
        <dbReference type="ARBA" id="ARBA00010178"/>
    </source>
</evidence>
<feature type="binding site" evidence="8 11">
    <location>
        <position position="209"/>
    </location>
    <ligand>
        <name>NAD(+)</name>
        <dbReference type="ChEBI" id="CHEBI:57540"/>
    </ligand>
</feature>
<feature type="binding site" evidence="8 12">
    <location>
        <position position="232"/>
    </location>
    <ligand>
        <name>substrate</name>
    </ligand>
</feature>
<dbReference type="HAMAP" id="MF_01024">
    <property type="entry name" value="HisD"/>
    <property type="match status" value="1"/>
</dbReference>